<accession>A0ABR7IEQ7</accession>
<dbReference type="Proteomes" id="UP000649826">
    <property type="component" value="Unassembled WGS sequence"/>
</dbReference>
<evidence type="ECO:0000313" key="1">
    <source>
        <dbReference type="EMBL" id="MBC5778502.1"/>
    </source>
</evidence>
<dbReference type="EMBL" id="JACOQG010000002">
    <property type="protein sequence ID" value="MBC5778502.1"/>
    <property type="molecule type" value="Genomic_DNA"/>
</dbReference>
<gene>
    <name evidence="1" type="ORF">H8Z82_02285</name>
</gene>
<dbReference type="RefSeq" id="WP_117781572.1">
    <property type="nucleotide sequence ID" value="NZ_JACOQG010000002.1"/>
</dbReference>
<organism evidence="1 2">
    <name type="scientific">Blautia difficilis</name>
    <dbReference type="NCBI Taxonomy" id="2763027"/>
    <lineage>
        <taxon>Bacteria</taxon>
        <taxon>Bacillati</taxon>
        <taxon>Bacillota</taxon>
        <taxon>Clostridia</taxon>
        <taxon>Lachnospirales</taxon>
        <taxon>Lachnospiraceae</taxon>
        <taxon>Blautia</taxon>
    </lineage>
</organism>
<keyword evidence="2" id="KW-1185">Reference proteome</keyword>
<sequence>MQRIEIRNINSSKPTKPRMFDALIDDEGKIYFESKVHKNPERIALTDVMKQIKEAQTSY</sequence>
<protein>
    <submittedName>
        <fullName evidence="1">Uncharacterized protein</fullName>
    </submittedName>
</protein>
<reference evidence="1 2" key="1">
    <citation type="submission" date="2020-08" db="EMBL/GenBank/DDBJ databases">
        <title>Genome public.</title>
        <authorList>
            <person name="Liu C."/>
            <person name="Sun Q."/>
        </authorList>
    </citation>
    <scope>NUCLEOTIDE SEQUENCE [LARGE SCALE GENOMIC DNA]</scope>
    <source>
        <strain evidence="1 2">M29</strain>
    </source>
</reference>
<proteinExistence type="predicted"/>
<evidence type="ECO:0000313" key="2">
    <source>
        <dbReference type="Proteomes" id="UP000649826"/>
    </source>
</evidence>
<name>A0ABR7IEQ7_9FIRM</name>
<comment type="caution">
    <text evidence="1">The sequence shown here is derived from an EMBL/GenBank/DDBJ whole genome shotgun (WGS) entry which is preliminary data.</text>
</comment>